<organism evidence="1">
    <name type="scientific">Micrurus spixii</name>
    <name type="common">Amazon coral snake</name>
    <dbReference type="NCBI Taxonomy" id="129469"/>
    <lineage>
        <taxon>Eukaryota</taxon>
        <taxon>Metazoa</taxon>
        <taxon>Chordata</taxon>
        <taxon>Craniata</taxon>
        <taxon>Vertebrata</taxon>
        <taxon>Euteleostomi</taxon>
        <taxon>Lepidosauria</taxon>
        <taxon>Squamata</taxon>
        <taxon>Bifurcata</taxon>
        <taxon>Unidentata</taxon>
        <taxon>Episquamata</taxon>
        <taxon>Toxicofera</taxon>
        <taxon>Serpentes</taxon>
        <taxon>Colubroidea</taxon>
        <taxon>Elapidae</taxon>
        <taxon>Elapinae</taxon>
        <taxon>Micrurus</taxon>
    </lineage>
</organism>
<proteinExistence type="predicted"/>
<protein>
    <submittedName>
        <fullName evidence="1">Uncharacterized protein</fullName>
    </submittedName>
</protein>
<reference evidence="1" key="2">
    <citation type="submission" date="2017-11" db="EMBL/GenBank/DDBJ databases">
        <title>Coralsnake Venomics: Analyses of Venom Gland Transcriptomes and Proteomes of Six Brazilian Taxa.</title>
        <authorList>
            <person name="Aird S.D."/>
            <person name="Jorge da Silva N."/>
            <person name="Qiu L."/>
            <person name="Villar-Briones A."/>
            <person name="Aparecida-Saddi V."/>
            <person name="Campos-Telles M.P."/>
            <person name="Grau M."/>
            <person name="Mikheyev A.S."/>
        </authorList>
    </citation>
    <scope>NUCLEOTIDE SEQUENCE</scope>
    <source>
        <tissue evidence="1">Venom_gland</tissue>
    </source>
</reference>
<dbReference type="EMBL" id="IACM01146098">
    <property type="protein sequence ID" value="LAB39921.1"/>
    <property type="molecule type" value="Transcribed_RNA"/>
</dbReference>
<sequence>MITSNLKWFQFECVFFFTFLKRTVLVSDRFFLGFYGNQIQTEGKLIFSASFSISKFLGHLLKQIWGGKNLHSNSRKTIQFFKKRNGLGITSIITKCYVPNSAS</sequence>
<evidence type="ECO:0000313" key="1">
    <source>
        <dbReference type="EMBL" id="LAB39921.1"/>
    </source>
</evidence>
<accession>A0A2D4N2M3</accession>
<name>A0A2D4N2M3_9SAUR</name>
<dbReference type="EMBL" id="IACM01146100">
    <property type="protein sequence ID" value="LAB39927.1"/>
    <property type="molecule type" value="Transcribed_RNA"/>
</dbReference>
<dbReference type="AlphaFoldDB" id="A0A2D4N2M3"/>
<reference evidence="1" key="1">
    <citation type="submission" date="2017-07" db="EMBL/GenBank/DDBJ databases">
        <authorList>
            <person name="Mikheyev A."/>
            <person name="Grau M."/>
        </authorList>
    </citation>
    <scope>NUCLEOTIDE SEQUENCE</scope>
    <source>
        <tissue evidence="1">Venom_gland</tissue>
    </source>
</reference>